<feature type="region of interest" description="Disordered" evidence="1">
    <location>
        <begin position="51"/>
        <end position="90"/>
    </location>
</feature>
<gene>
    <name evidence="2" type="ORF">DEO72_LG2g2793</name>
</gene>
<proteinExistence type="predicted"/>
<sequence length="90" mass="9879">MQVQTVAKSNNLAQVSLSRLGETSRGFAQDSPKILMRWSLKRRVPILSEMHSRLSEEGSPKRDPAGSHSSHSSNSRLSEGSPPERGKPLV</sequence>
<feature type="compositionally biased region" description="Low complexity" evidence="1">
    <location>
        <begin position="67"/>
        <end position="81"/>
    </location>
</feature>
<dbReference type="AlphaFoldDB" id="A0A4D6L1V9"/>
<dbReference type="EMBL" id="CP039346">
    <property type="protein sequence ID" value="QCD82455.1"/>
    <property type="molecule type" value="Genomic_DNA"/>
</dbReference>
<organism evidence="2 3">
    <name type="scientific">Vigna unguiculata</name>
    <name type="common">Cowpea</name>
    <dbReference type="NCBI Taxonomy" id="3917"/>
    <lineage>
        <taxon>Eukaryota</taxon>
        <taxon>Viridiplantae</taxon>
        <taxon>Streptophyta</taxon>
        <taxon>Embryophyta</taxon>
        <taxon>Tracheophyta</taxon>
        <taxon>Spermatophyta</taxon>
        <taxon>Magnoliopsida</taxon>
        <taxon>eudicotyledons</taxon>
        <taxon>Gunneridae</taxon>
        <taxon>Pentapetalae</taxon>
        <taxon>rosids</taxon>
        <taxon>fabids</taxon>
        <taxon>Fabales</taxon>
        <taxon>Fabaceae</taxon>
        <taxon>Papilionoideae</taxon>
        <taxon>50 kb inversion clade</taxon>
        <taxon>NPAAA clade</taxon>
        <taxon>indigoferoid/millettioid clade</taxon>
        <taxon>Phaseoleae</taxon>
        <taxon>Vigna</taxon>
    </lineage>
</organism>
<feature type="compositionally biased region" description="Basic and acidic residues" evidence="1">
    <location>
        <begin position="51"/>
        <end position="65"/>
    </location>
</feature>
<name>A0A4D6L1V9_VIGUN</name>
<evidence type="ECO:0000313" key="3">
    <source>
        <dbReference type="Proteomes" id="UP000501690"/>
    </source>
</evidence>
<evidence type="ECO:0000313" key="2">
    <source>
        <dbReference type="EMBL" id="QCD82455.1"/>
    </source>
</evidence>
<protein>
    <submittedName>
        <fullName evidence="2">Uncharacterized protein</fullName>
    </submittedName>
</protein>
<reference evidence="2 3" key="1">
    <citation type="submission" date="2019-04" db="EMBL/GenBank/DDBJ databases">
        <title>An improved genome assembly and genetic linkage map for asparagus bean, Vigna unguiculata ssp. sesquipedialis.</title>
        <authorList>
            <person name="Xia Q."/>
            <person name="Zhang R."/>
            <person name="Dong Y."/>
        </authorList>
    </citation>
    <scope>NUCLEOTIDE SEQUENCE [LARGE SCALE GENOMIC DNA]</scope>
    <source>
        <tissue evidence="2">Leaf</tissue>
    </source>
</reference>
<evidence type="ECO:0000256" key="1">
    <source>
        <dbReference type="SAM" id="MobiDB-lite"/>
    </source>
</evidence>
<accession>A0A4D6L1V9</accession>
<dbReference type="Proteomes" id="UP000501690">
    <property type="component" value="Linkage Group LG2"/>
</dbReference>
<keyword evidence="3" id="KW-1185">Reference proteome</keyword>